<feature type="transmembrane region" description="Helical" evidence="1">
    <location>
        <begin position="92"/>
        <end position="115"/>
    </location>
</feature>
<evidence type="ECO:0000256" key="1">
    <source>
        <dbReference type="SAM" id="Phobius"/>
    </source>
</evidence>
<dbReference type="EMBL" id="RCZM01000002">
    <property type="protein sequence ID" value="TPG18351.1"/>
    <property type="molecule type" value="Genomic_DNA"/>
</dbReference>
<keyword evidence="1" id="KW-1133">Transmembrane helix</keyword>
<dbReference type="PANTHER" id="PTHR40078:SF1">
    <property type="entry name" value="INTEGRAL MEMBRANE PROTEIN"/>
    <property type="match status" value="1"/>
</dbReference>
<feature type="transmembrane region" description="Helical" evidence="1">
    <location>
        <begin position="65"/>
        <end position="86"/>
    </location>
</feature>
<feature type="transmembrane region" description="Helical" evidence="1">
    <location>
        <begin position="39"/>
        <end position="58"/>
    </location>
</feature>
<evidence type="ECO:0000313" key="2">
    <source>
        <dbReference type="EMBL" id="TPG18351.1"/>
    </source>
</evidence>
<dbReference type="InterPro" id="IPR038750">
    <property type="entry name" value="YczE/YyaS-like"/>
</dbReference>
<dbReference type="Proteomes" id="UP000317722">
    <property type="component" value="Unassembled WGS sequence"/>
</dbReference>
<gene>
    <name evidence="2" type="ORF">EAH86_08275</name>
</gene>
<dbReference type="Pfam" id="PF19700">
    <property type="entry name" value="DUF6198"/>
    <property type="match status" value="1"/>
</dbReference>
<dbReference type="PANTHER" id="PTHR40078">
    <property type="entry name" value="INTEGRAL MEMBRANE PROTEIN-RELATED"/>
    <property type="match status" value="1"/>
</dbReference>
<keyword evidence="1" id="KW-0812">Transmembrane</keyword>
<dbReference type="AlphaFoldDB" id="A0A502D2V1"/>
<name>A0A502D2V1_9MICO</name>
<evidence type="ECO:0000313" key="3">
    <source>
        <dbReference type="Proteomes" id="UP000317722"/>
    </source>
</evidence>
<keyword evidence="1" id="KW-0472">Membrane</keyword>
<protein>
    <recommendedName>
        <fullName evidence="4">Membrane protein YczE</fullName>
    </recommendedName>
</protein>
<keyword evidence="3" id="KW-1185">Reference proteome</keyword>
<comment type="caution">
    <text evidence="2">The sequence shown here is derived from an EMBL/GenBank/DDBJ whole genome shotgun (WGS) entry which is preliminary data.</text>
</comment>
<reference evidence="2 3" key="1">
    <citation type="journal article" date="2019" name="Environ. Microbiol.">
        <title>Species interactions and distinct microbial communities in high Arctic permafrost affected cryosols are associated with the CH4 and CO2 gas fluxes.</title>
        <authorList>
            <person name="Altshuler I."/>
            <person name="Hamel J."/>
            <person name="Turney S."/>
            <person name="Magnuson E."/>
            <person name="Levesque R."/>
            <person name="Greer C."/>
            <person name="Whyte L.G."/>
        </authorList>
    </citation>
    <scope>NUCLEOTIDE SEQUENCE [LARGE SCALE GENOMIC DNA]</scope>
    <source>
        <strain evidence="2 3">S9.3A</strain>
    </source>
</reference>
<proteinExistence type="predicted"/>
<sequence>MQLVLSCIVLGAGVACLLDAALGSDGYSTLISGLTKTSGLPFVVVNASVGVLLIALAWSRGTRPGVGTIVQTVVVGSTVSLLLPLLPTPDALGARFVELAIAFALLSLGVAGYLASHTGAGPAEAAAISFDPPMPFKWSYTVLQAISGLIGWALGAAVGPGTLLVSLFVGPTVDLLTRALFHSRKVSA</sequence>
<organism evidence="2 3">
    <name type="scientific">Pedococcus bigeumensis</name>
    <dbReference type="NCBI Taxonomy" id="433644"/>
    <lineage>
        <taxon>Bacteria</taxon>
        <taxon>Bacillati</taxon>
        <taxon>Actinomycetota</taxon>
        <taxon>Actinomycetes</taxon>
        <taxon>Micrococcales</taxon>
        <taxon>Intrasporangiaceae</taxon>
        <taxon>Pedococcus</taxon>
    </lineage>
</organism>
<accession>A0A502D2V1</accession>
<evidence type="ECO:0008006" key="4">
    <source>
        <dbReference type="Google" id="ProtNLM"/>
    </source>
</evidence>